<dbReference type="EMBL" id="JAEPRC010000647">
    <property type="protein sequence ID" value="KAG2193473.1"/>
    <property type="molecule type" value="Genomic_DNA"/>
</dbReference>
<feature type="region of interest" description="Disordered" evidence="1">
    <location>
        <begin position="106"/>
        <end position="138"/>
    </location>
</feature>
<organism evidence="3 4">
    <name type="scientific">Mucor plumbeus</name>
    <dbReference type="NCBI Taxonomy" id="97098"/>
    <lineage>
        <taxon>Eukaryota</taxon>
        <taxon>Fungi</taxon>
        <taxon>Fungi incertae sedis</taxon>
        <taxon>Mucoromycota</taxon>
        <taxon>Mucoromycotina</taxon>
        <taxon>Mucoromycetes</taxon>
        <taxon>Mucorales</taxon>
        <taxon>Mucorineae</taxon>
        <taxon>Mucoraceae</taxon>
        <taxon>Mucor</taxon>
    </lineage>
</organism>
<name>A0A8H7QJ43_9FUNG</name>
<dbReference type="InterPro" id="IPR029063">
    <property type="entry name" value="SAM-dependent_MTases_sf"/>
</dbReference>
<dbReference type="InterPro" id="IPR041698">
    <property type="entry name" value="Methyltransf_25"/>
</dbReference>
<keyword evidence="4" id="KW-1185">Reference proteome</keyword>
<comment type="caution">
    <text evidence="3">The sequence shown here is derived from an EMBL/GenBank/DDBJ whole genome shotgun (WGS) entry which is preliminary data.</text>
</comment>
<gene>
    <name evidence="3" type="ORF">INT46_002385</name>
</gene>
<evidence type="ECO:0000313" key="3">
    <source>
        <dbReference type="EMBL" id="KAG2193473.1"/>
    </source>
</evidence>
<dbReference type="OrthoDB" id="2013972at2759"/>
<sequence length="553" mass="62714">MPKENHTLLSWLQQIKHHHDKKPSITIVTPDEHEYVVNDPVLIHHDDESIVVDGVEPPTSARASADVNSGDDKSLSISKPASIFSGGAQRFKNNLVHFHRPHGLLFKNHSTTDHKTDNFKQRENSDSSADSNNKSQENSCCCCCNTNTNTATSNIDADDELEEDDSVRSKDWTKHPPCLCNTHINMPAAADNASNSSHSNDDISRENSIFSLPDDIDSPDVGFKKIRKDGDLVDWDELSTFIDETDDDTEYDNQTLEYAKSRIFTRSVIRNDLIRLALNGPFQSPIHIESKQHILHVGCGDGSWCTDIAKLFPNWLVVGIDDKSGGPSPDQRKVPKNFKYIRCFYDILKTLKDIPADSFDFVYARFLLDAYGDDCYQDLAQECHRICKPKGYVELYELDMRIYGNPKAGPITHKLNTKVFQIMETRNLNPRLARKLADLVSDIFDTHKQEPLDQDSDQTRGKKKKHFEANYTSLPLGVWGGTLGVIFRDSINELFFDLSVRDDLDSEASYEDSISSISDAIPYNQDIETMDKEMDLQKSFMNLHHVYVRKCSS</sequence>
<evidence type="ECO:0000313" key="4">
    <source>
        <dbReference type="Proteomes" id="UP000650833"/>
    </source>
</evidence>
<dbReference type="Pfam" id="PF13649">
    <property type="entry name" value="Methyltransf_25"/>
    <property type="match status" value="1"/>
</dbReference>
<dbReference type="Proteomes" id="UP000650833">
    <property type="component" value="Unassembled WGS sequence"/>
</dbReference>
<reference evidence="3" key="1">
    <citation type="submission" date="2020-12" db="EMBL/GenBank/DDBJ databases">
        <title>Metabolic potential, ecology and presence of endohyphal bacteria is reflected in genomic diversity of Mucoromycotina.</title>
        <authorList>
            <person name="Muszewska A."/>
            <person name="Okrasinska A."/>
            <person name="Steczkiewicz K."/>
            <person name="Drgas O."/>
            <person name="Orlowska M."/>
            <person name="Perlinska-Lenart U."/>
            <person name="Aleksandrzak-Piekarczyk T."/>
            <person name="Szatraj K."/>
            <person name="Zielenkiewicz U."/>
            <person name="Pilsyk S."/>
            <person name="Malc E."/>
            <person name="Mieczkowski P."/>
            <person name="Kruszewska J.S."/>
            <person name="Biernat P."/>
            <person name="Pawlowska J."/>
        </authorList>
    </citation>
    <scope>NUCLEOTIDE SEQUENCE</scope>
    <source>
        <strain evidence="3">CBS 226.32</strain>
    </source>
</reference>
<protein>
    <recommendedName>
        <fullName evidence="2">Methyltransferase domain-containing protein</fullName>
    </recommendedName>
</protein>
<accession>A0A8H7QJ43</accession>
<dbReference type="Gene3D" id="3.40.50.150">
    <property type="entry name" value="Vaccinia Virus protein VP39"/>
    <property type="match status" value="1"/>
</dbReference>
<evidence type="ECO:0000256" key="1">
    <source>
        <dbReference type="SAM" id="MobiDB-lite"/>
    </source>
</evidence>
<evidence type="ECO:0000259" key="2">
    <source>
        <dbReference type="Pfam" id="PF13649"/>
    </source>
</evidence>
<dbReference type="AlphaFoldDB" id="A0A8H7QJ43"/>
<dbReference type="CDD" id="cd02440">
    <property type="entry name" value="AdoMet_MTases"/>
    <property type="match status" value="1"/>
</dbReference>
<feature type="compositionally biased region" description="Basic and acidic residues" evidence="1">
    <location>
        <begin position="110"/>
        <end position="125"/>
    </location>
</feature>
<dbReference type="SUPFAM" id="SSF53335">
    <property type="entry name" value="S-adenosyl-L-methionine-dependent methyltransferases"/>
    <property type="match status" value="1"/>
</dbReference>
<proteinExistence type="predicted"/>
<feature type="compositionally biased region" description="Low complexity" evidence="1">
    <location>
        <begin position="126"/>
        <end position="138"/>
    </location>
</feature>
<feature type="domain" description="Methyltransferase" evidence="2">
    <location>
        <begin position="294"/>
        <end position="391"/>
    </location>
</feature>